<keyword evidence="8" id="KW-0963">Cytoplasm</keyword>
<evidence type="ECO:0000256" key="5">
    <source>
        <dbReference type="ARBA" id="ARBA00022759"/>
    </source>
</evidence>
<evidence type="ECO:0000313" key="9">
    <source>
        <dbReference type="EMBL" id="MFC4655068.1"/>
    </source>
</evidence>
<dbReference type="EC" id="3.1.-.-" evidence="8"/>
<protein>
    <recommendedName>
        <fullName evidence="8">Endoribonuclease YbeY</fullName>
        <ecNumber evidence="8">3.1.-.-</ecNumber>
    </recommendedName>
</protein>
<dbReference type="InterPro" id="IPR023091">
    <property type="entry name" value="MetalPrtase_cat_dom_sf_prd"/>
</dbReference>
<evidence type="ECO:0000256" key="4">
    <source>
        <dbReference type="ARBA" id="ARBA00022723"/>
    </source>
</evidence>
<dbReference type="PANTHER" id="PTHR46986:SF1">
    <property type="entry name" value="ENDORIBONUCLEASE YBEY, CHLOROPLASTIC"/>
    <property type="match status" value="1"/>
</dbReference>
<name>A0ABV9JLF6_9GAMM</name>
<organism evidence="9 10">
    <name type="scientific">Rheinheimera marina</name>
    <dbReference type="NCBI Taxonomy" id="1774958"/>
    <lineage>
        <taxon>Bacteria</taxon>
        <taxon>Pseudomonadati</taxon>
        <taxon>Pseudomonadota</taxon>
        <taxon>Gammaproteobacteria</taxon>
        <taxon>Chromatiales</taxon>
        <taxon>Chromatiaceae</taxon>
        <taxon>Rheinheimera</taxon>
    </lineage>
</organism>
<dbReference type="Gene3D" id="3.40.390.30">
    <property type="entry name" value="Metalloproteases ('zincins'), catalytic domain"/>
    <property type="match status" value="1"/>
</dbReference>
<comment type="cofactor">
    <cofactor evidence="8">
        <name>Zn(2+)</name>
        <dbReference type="ChEBI" id="CHEBI:29105"/>
    </cofactor>
    <text evidence="8">Binds 1 zinc ion.</text>
</comment>
<evidence type="ECO:0000256" key="1">
    <source>
        <dbReference type="ARBA" id="ARBA00010875"/>
    </source>
</evidence>
<keyword evidence="5 8" id="KW-0255">Endonuclease</keyword>
<reference evidence="10" key="1">
    <citation type="journal article" date="2019" name="Int. J. Syst. Evol. Microbiol.">
        <title>The Global Catalogue of Microorganisms (GCM) 10K type strain sequencing project: providing services to taxonomists for standard genome sequencing and annotation.</title>
        <authorList>
            <consortium name="The Broad Institute Genomics Platform"/>
            <consortium name="The Broad Institute Genome Sequencing Center for Infectious Disease"/>
            <person name="Wu L."/>
            <person name="Ma J."/>
        </authorList>
    </citation>
    <scope>NUCLEOTIDE SEQUENCE [LARGE SCALE GENOMIC DNA]</scope>
    <source>
        <strain evidence="10">DT28</strain>
    </source>
</reference>
<feature type="binding site" evidence="8">
    <location>
        <position position="123"/>
    </location>
    <ligand>
        <name>Zn(2+)</name>
        <dbReference type="ChEBI" id="CHEBI:29105"/>
        <note>catalytic</note>
    </ligand>
</feature>
<gene>
    <name evidence="8 9" type="primary">ybeY</name>
    <name evidence="9" type="ORF">ACFO3I_08580</name>
</gene>
<keyword evidence="10" id="KW-1185">Reference proteome</keyword>
<keyword evidence="6 8" id="KW-0378">Hydrolase</keyword>
<sequence>MAVILDLQLASTASNLPTEAQFQQWLDAAVLPFQQDAEVTIRLVDEDESRQLNFDYREKDKPTNVLSFPFELPPGVEELPLLGDLIICADVVATEAAEQGKALHHHWAHMVVHGCLHLLGYDHIEDADAEEMENEEIQILATLGIENPYILPD</sequence>
<dbReference type="NCBIfam" id="TIGR00043">
    <property type="entry name" value="rRNA maturation RNase YbeY"/>
    <property type="match status" value="1"/>
</dbReference>
<evidence type="ECO:0000256" key="3">
    <source>
        <dbReference type="ARBA" id="ARBA00022722"/>
    </source>
</evidence>
<dbReference type="InterPro" id="IPR002036">
    <property type="entry name" value="YbeY"/>
</dbReference>
<evidence type="ECO:0000256" key="6">
    <source>
        <dbReference type="ARBA" id="ARBA00022801"/>
    </source>
</evidence>
<keyword evidence="4 8" id="KW-0479">Metal-binding</keyword>
<dbReference type="InterPro" id="IPR020549">
    <property type="entry name" value="YbeY_CS"/>
</dbReference>
<evidence type="ECO:0000256" key="7">
    <source>
        <dbReference type="ARBA" id="ARBA00022833"/>
    </source>
</evidence>
<evidence type="ECO:0000256" key="2">
    <source>
        <dbReference type="ARBA" id="ARBA00022517"/>
    </source>
</evidence>
<evidence type="ECO:0000313" key="10">
    <source>
        <dbReference type="Proteomes" id="UP001595962"/>
    </source>
</evidence>
<dbReference type="EMBL" id="JBHSGB010000006">
    <property type="protein sequence ID" value="MFC4655068.1"/>
    <property type="molecule type" value="Genomic_DNA"/>
</dbReference>
<dbReference type="Pfam" id="PF02130">
    <property type="entry name" value="YbeY"/>
    <property type="match status" value="1"/>
</dbReference>
<keyword evidence="2 8" id="KW-0690">Ribosome biogenesis</keyword>
<feature type="binding site" evidence="8">
    <location>
        <position position="113"/>
    </location>
    <ligand>
        <name>Zn(2+)</name>
        <dbReference type="ChEBI" id="CHEBI:29105"/>
        <note>catalytic</note>
    </ligand>
</feature>
<keyword evidence="7 8" id="KW-0862">Zinc</keyword>
<dbReference type="PROSITE" id="PS01306">
    <property type="entry name" value="UPF0054"/>
    <property type="match status" value="1"/>
</dbReference>
<proteinExistence type="inferred from homology"/>
<feature type="binding site" evidence="8">
    <location>
        <position position="117"/>
    </location>
    <ligand>
        <name>Zn(2+)</name>
        <dbReference type="ChEBI" id="CHEBI:29105"/>
        <note>catalytic</note>
    </ligand>
</feature>
<keyword evidence="3 8" id="KW-0540">Nuclease</keyword>
<dbReference type="RefSeq" id="WP_377333348.1">
    <property type="nucleotide sequence ID" value="NZ_JBHSGB010000006.1"/>
</dbReference>
<comment type="caution">
    <text evidence="9">The sequence shown here is derived from an EMBL/GenBank/DDBJ whole genome shotgun (WGS) entry which is preliminary data.</text>
</comment>
<dbReference type="HAMAP" id="MF_00009">
    <property type="entry name" value="Endoribonucl_YbeY"/>
    <property type="match status" value="1"/>
</dbReference>
<keyword evidence="8" id="KW-0698">rRNA processing</keyword>
<comment type="subcellular location">
    <subcellularLocation>
        <location evidence="8">Cytoplasm</location>
    </subcellularLocation>
</comment>
<comment type="function">
    <text evidence="8">Single strand-specific metallo-endoribonuclease involved in late-stage 70S ribosome quality control and in maturation of the 3' terminus of the 16S rRNA.</text>
</comment>
<dbReference type="Proteomes" id="UP001595962">
    <property type="component" value="Unassembled WGS sequence"/>
</dbReference>
<dbReference type="PANTHER" id="PTHR46986">
    <property type="entry name" value="ENDORIBONUCLEASE YBEY, CHLOROPLASTIC"/>
    <property type="match status" value="1"/>
</dbReference>
<evidence type="ECO:0000256" key="8">
    <source>
        <dbReference type="HAMAP-Rule" id="MF_00009"/>
    </source>
</evidence>
<accession>A0ABV9JLF6</accession>
<comment type="similarity">
    <text evidence="1 8">Belongs to the endoribonuclease YbeY family.</text>
</comment>
<dbReference type="SUPFAM" id="SSF55486">
    <property type="entry name" value="Metalloproteases ('zincins'), catalytic domain"/>
    <property type="match status" value="1"/>
</dbReference>